<gene>
    <name evidence="3" type="ORF">Afe05nite_42670</name>
</gene>
<sequence length="286" mass="28798">MKALLGAGVMAVALGVGPVLGAAAAELLGATGFAARMLPALFVTAIAVPLVLLLARGDRARIGLRGGGFGLGAAVVGGSAVVTFGLGTVAGLIRWGELDPAALVGFLLTDTVVALLLEALPEELTLRGYAFGVLRRRFRAVRAGALTTGLFLLVPAAASGVRAVCTGEPAGLVPAGEDPVAYLVLLGFFGVMLVAARTATGSAGIWTCVGAHLMFLTVNRVVLFGADRHAGWSAELTSPDAVLLVPVYLVLATAAFVLLGRRARKGVPGAGKGAGTERVLAIRGVT</sequence>
<proteinExistence type="predicted"/>
<feature type="transmembrane region" description="Helical" evidence="1">
    <location>
        <begin position="241"/>
        <end position="259"/>
    </location>
</feature>
<feature type="transmembrane region" description="Helical" evidence="1">
    <location>
        <begin position="140"/>
        <end position="159"/>
    </location>
</feature>
<keyword evidence="1" id="KW-0472">Membrane</keyword>
<dbReference type="AlphaFoldDB" id="A0A919J2Y9"/>
<dbReference type="Pfam" id="PF02517">
    <property type="entry name" value="Rce1-like"/>
    <property type="match status" value="1"/>
</dbReference>
<dbReference type="RefSeq" id="WP_203818888.1">
    <property type="nucleotide sequence ID" value="NZ_BAAABP010000054.1"/>
</dbReference>
<dbReference type="GO" id="GO:0004175">
    <property type="term" value="F:endopeptidase activity"/>
    <property type="evidence" value="ECO:0007669"/>
    <property type="project" value="UniProtKB-ARBA"/>
</dbReference>
<keyword evidence="4" id="KW-1185">Reference proteome</keyword>
<evidence type="ECO:0000313" key="4">
    <source>
        <dbReference type="Proteomes" id="UP000598174"/>
    </source>
</evidence>
<dbReference type="InterPro" id="IPR003675">
    <property type="entry name" value="Rce1/LyrA-like_dom"/>
</dbReference>
<keyword evidence="1" id="KW-1133">Transmembrane helix</keyword>
<evidence type="ECO:0000313" key="3">
    <source>
        <dbReference type="EMBL" id="GIE12427.1"/>
    </source>
</evidence>
<evidence type="ECO:0000259" key="2">
    <source>
        <dbReference type="Pfam" id="PF02517"/>
    </source>
</evidence>
<feature type="transmembrane region" description="Helical" evidence="1">
    <location>
        <begin position="203"/>
        <end position="221"/>
    </location>
</feature>
<dbReference type="EMBL" id="BOMM01000038">
    <property type="protein sequence ID" value="GIE12427.1"/>
    <property type="molecule type" value="Genomic_DNA"/>
</dbReference>
<reference evidence="3" key="1">
    <citation type="submission" date="2021-01" db="EMBL/GenBank/DDBJ databases">
        <title>Whole genome shotgun sequence of Actinoplanes ferrugineus NBRC 15555.</title>
        <authorList>
            <person name="Komaki H."/>
            <person name="Tamura T."/>
        </authorList>
    </citation>
    <scope>NUCLEOTIDE SEQUENCE</scope>
    <source>
        <strain evidence="3">NBRC 15555</strain>
    </source>
</reference>
<feature type="transmembrane region" description="Helical" evidence="1">
    <location>
        <begin position="37"/>
        <end position="55"/>
    </location>
</feature>
<feature type="domain" description="CAAX prenyl protease 2/Lysostaphin resistance protein A-like" evidence="2">
    <location>
        <begin position="108"/>
        <end position="215"/>
    </location>
</feature>
<name>A0A919J2Y9_9ACTN</name>
<accession>A0A919J2Y9</accession>
<keyword evidence="1" id="KW-0812">Transmembrane</keyword>
<feature type="transmembrane region" description="Helical" evidence="1">
    <location>
        <begin position="179"/>
        <end position="196"/>
    </location>
</feature>
<evidence type="ECO:0000256" key="1">
    <source>
        <dbReference type="SAM" id="Phobius"/>
    </source>
</evidence>
<feature type="transmembrane region" description="Helical" evidence="1">
    <location>
        <begin position="67"/>
        <end position="95"/>
    </location>
</feature>
<dbReference type="Proteomes" id="UP000598174">
    <property type="component" value="Unassembled WGS sequence"/>
</dbReference>
<protein>
    <recommendedName>
        <fullName evidence="2">CAAX prenyl protease 2/Lysostaphin resistance protein A-like domain-containing protein</fullName>
    </recommendedName>
</protein>
<organism evidence="3 4">
    <name type="scientific">Paractinoplanes ferrugineus</name>
    <dbReference type="NCBI Taxonomy" id="113564"/>
    <lineage>
        <taxon>Bacteria</taxon>
        <taxon>Bacillati</taxon>
        <taxon>Actinomycetota</taxon>
        <taxon>Actinomycetes</taxon>
        <taxon>Micromonosporales</taxon>
        <taxon>Micromonosporaceae</taxon>
        <taxon>Paractinoplanes</taxon>
    </lineage>
</organism>
<feature type="transmembrane region" description="Helical" evidence="1">
    <location>
        <begin position="101"/>
        <end position="120"/>
    </location>
</feature>
<dbReference type="GO" id="GO:0080120">
    <property type="term" value="P:CAAX-box protein maturation"/>
    <property type="evidence" value="ECO:0007669"/>
    <property type="project" value="UniProtKB-ARBA"/>
</dbReference>
<comment type="caution">
    <text evidence="3">The sequence shown here is derived from an EMBL/GenBank/DDBJ whole genome shotgun (WGS) entry which is preliminary data.</text>
</comment>